<keyword evidence="3" id="KW-0547">Nucleotide-binding</keyword>
<feature type="compositionally biased region" description="Basic and acidic residues" evidence="6">
    <location>
        <begin position="625"/>
        <end position="637"/>
    </location>
</feature>
<feature type="compositionally biased region" description="Basic and acidic residues" evidence="6">
    <location>
        <begin position="872"/>
        <end position="906"/>
    </location>
</feature>
<dbReference type="GO" id="GO:0005524">
    <property type="term" value="F:ATP binding"/>
    <property type="evidence" value="ECO:0007669"/>
    <property type="project" value="UniProtKB-UniRule"/>
</dbReference>
<evidence type="ECO:0000256" key="1">
    <source>
        <dbReference type="ARBA" id="ARBA00022527"/>
    </source>
</evidence>
<evidence type="ECO:0000256" key="4">
    <source>
        <dbReference type="ARBA" id="ARBA00022777"/>
    </source>
</evidence>
<reference evidence="8" key="1">
    <citation type="journal article" date="2008" name="Nat. Genet.">
        <title>The Pristionchus pacificus genome provides a unique perspective on nematode lifestyle and parasitism.</title>
        <authorList>
            <person name="Dieterich C."/>
            <person name="Clifton S.W."/>
            <person name="Schuster L.N."/>
            <person name="Chinwalla A."/>
            <person name="Delehaunty K."/>
            <person name="Dinkelacker I."/>
            <person name="Fulton L."/>
            <person name="Fulton R."/>
            <person name="Godfrey J."/>
            <person name="Minx P."/>
            <person name="Mitreva M."/>
            <person name="Roeseler W."/>
            <person name="Tian H."/>
            <person name="Witte H."/>
            <person name="Yang S.P."/>
            <person name="Wilson R.K."/>
            <person name="Sommer R.J."/>
        </authorList>
    </citation>
    <scope>NUCLEOTIDE SEQUENCE [LARGE SCALE GENOMIC DNA]</scope>
    <source>
        <strain evidence="8">PS312</strain>
    </source>
</reference>
<dbReference type="EnsemblMetazoa" id="PPA05675.1">
    <property type="protein sequence ID" value="PPA05675.1"/>
    <property type="gene ID" value="WBGene00095229"/>
</dbReference>
<evidence type="ECO:0000256" key="6">
    <source>
        <dbReference type="SAM" id="MobiDB-lite"/>
    </source>
</evidence>
<keyword evidence="8" id="KW-1185">Reference proteome</keyword>
<protein>
    <submittedName>
        <fullName evidence="7">Protein kinase domain-containing protein</fullName>
    </submittedName>
</protein>
<feature type="compositionally biased region" description="Polar residues" evidence="6">
    <location>
        <begin position="712"/>
        <end position="721"/>
    </location>
</feature>
<dbReference type="OrthoDB" id="10260894at2759"/>
<feature type="region of interest" description="Disordered" evidence="6">
    <location>
        <begin position="690"/>
        <end position="771"/>
    </location>
</feature>
<dbReference type="Pfam" id="PF00069">
    <property type="entry name" value="Pkinase"/>
    <property type="match status" value="2"/>
</dbReference>
<accession>A0A8R1U504</accession>
<feature type="region of interest" description="Disordered" evidence="6">
    <location>
        <begin position="419"/>
        <end position="676"/>
    </location>
</feature>
<organism evidence="7 8">
    <name type="scientific">Pristionchus pacificus</name>
    <name type="common">Parasitic nematode worm</name>
    <dbReference type="NCBI Taxonomy" id="54126"/>
    <lineage>
        <taxon>Eukaryota</taxon>
        <taxon>Metazoa</taxon>
        <taxon>Ecdysozoa</taxon>
        <taxon>Nematoda</taxon>
        <taxon>Chromadorea</taxon>
        <taxon>Rhabditida</taxon>
        <taxon>Rhabditina</taxon>
        <taxon>Diplogasteromorpha</taxon>
        <taxon>Diplogasteroidea</taxon>
        <taxon>Neodiplogasteridae</taxon>
        <taxon>Pristionchus</taxon>
    </lineage>
</organism>
<evidence type="ECO:0000313" key="8">
    <source>
        <dbReference type="Proteomes" id="UP000005239"/>
    </source>
</evidence>
<dbReference type="PANTHER" id="PTHR24342">
    <property type="entry name" value="SERINE/THREONINE-PROTEIN KINASE 17"/>
    <property type="match status" value="1"/>
</dbReference>
<feature type="compositionally biased region" description="Basic and acidic residues" evidence="6">
    <location>
        <begin position="1061"/>
        <end position="1088"/>
    </location>
</feature>
<feature type="compositionally biased region" description="Basic and acidic residues" evidence="6">
    <location>
        <begin position="923"/>
        <end position="935"/>
    </location>
</feature>
<feature type="compositionally biased region" description="Basic and acidic residues" evidence="6">
    <location>
        <begin position="489"/>
        <end position="499"/>
    </location>
</feature>
<evidence type="ECO:0000256" key="2">
    <source>
        <dbReference type="ARBA" id="ARBA00022679"/>
    </source>
</evidence>
<dbReference type="AlphaFoldDB" id="A0A2A6CU47"/>
<evidence type="ECO:0000256" key="5">
    <source>
        <dbReference type="ARBA" id="ARBA00022840"/>
    </source>
</evidence>
<feature type="compositionally biased region" description="Polar residues" evidence="6">
    <location>
        <begin position="578"/>
        <end position="595"/>
    </location>
</feature>
<keyword evidence="4" id="KW-0418">Kinase</keyword>
<dbReference type="InterPro" id="IPR000719">
    <property type="entry name" value="Prot_kinase_dom"/>
</dbReference>
<feature type="compositionally biased region" description="Basic and acidic residues" evidence="6">
    <location>
        <begin position="723"/>
        <end position="756"/>
    </location>
</feature>
<keyword evidence="1" id="KW-0723">Serine/threonine-protein kinase</keyword>
<dbReference type="Proteomes" id="UP000005239">
    <property type="component" value="Unassembled WGS sequence"/>
</dbReference>
<dbReference type="GO" id="GO:0005737">
    <property type="term" value="C:cytoplasm"/>
    <property type="evidence" value="ECO:0000318"/>
    <property type="project" value="GO_Central"/>
</dbReference>
<evidence type="ECO:0000313" key="7">
    <source>
        <dbReference type="EnsemblMetazoa" id="PPA05675.1"/>
    </source>
</evidence>
<dbReference type="InterPro" id="IPR011009">
    <property type="entry name" value="Kinase-like_dom_sf"/>
</dbReference>
<keyword evidence="2" id="KW-0808">Transferase</keyword>
<reference evidence="7" key="2">
    <citation type="submission" date="2022-06" db="UniProtKB">
        <authorList>
            <consortium name="EnsemblMetazoa"/>
        </authorList>
    </citation>
    <scope>IDENTIFICATION</scope>
    <source>
        <strain evidence="7">PS312</strain>
    </source>
</reference>
<feature type="compositionally biased region" description="Basic and acidic residues" evidence="6">
    <location>
        <begin position="795"/>
        <end position="828"/>
    </location>
</feature>
<sequence length="1199" mass="133833">MVFIGAAEPSLIASAIRVPESYPADNDLPPFNPKEVVRIRTNAKFDDFYEIYGEPLGEGKFGKVFQCRERSTGLELAAKFIKIRKDADKATVEREVSIMTQMRHPRIAQIYDAFYAGTNDVILLMEIVRGGELFNRVAEDSYILTEKAVAMIVCQICEAIEYIHSQHIIHLDIKASHPSLSPLPVSLRGISCGGRGDNPENIMCVSETGNRIKLIDFGLAQYYDGSKDLYYMAGTPEFAAPEVIKYEPLDFRTDMWSVGVITYILLSGYSPFLGDNVAETYVNVERGEWEFTEEFDVVSDIAKDFIKNLLSYDKNNRMYPRECLKHPWIADTRASAAIDTLLAQPTIDDGATQLSNKQLKRYIVRRRFRKLAFAVMCYVDFRKILIDLRRRNSVKGEEFFAAAKVPDAPPSEEMGSLLAKKTKEEVKTPLSDPSTSDKRETTTSDEGDEKVVVKKKKKSSTTTSSGAERPTKKKAKKEESPEEVPIHSPSEEELKDKTLQKKRLKKEATAMATSSQEKPAKIVKKSSSDEFKARRRVSNSPSPSKVGVIPEERPKKKSAKPASSDSGVVADSKRRQSSMDQESVVSRKSQTTLSPPESIAEKKVKKTKKSSSAAVVVENGTAKQSNKEGEKSTDKKAKTGGLVAARVAQASRTESSPLKMPVIHIQPPTPSTNTIAEQKKKIERCASPLTIKIPSPSSSSLASPLSNAPTSGISSPSTETLQVEEKRKMEEEKPKRRVWKQEKYSANEASESRRSTEVIAVPKNQLPPSVETERAAAVKKRALASPLAERIARMENMAKEREKEQQEKRGRLKIDRENSSSSSMKKESSPAPLSKISIVTEKAATTTKTTTVTTKNKTEEKEAGSTVTTNKNKIEVRDKTEKETQAVKIHQTEVKEEKSQCEETPKKSVKKTVVKKTTTSTTTEKEKKIKGRSESIESSMSTLAKSDKNEVELSSKHVANGHTVSDAELKLGTETKRKVKVEKNEDGKGRMEATEKDVASVQVRDKETKEKVKKTTVTTIVAGDERSTSSESTPVKKKTKPKAPKEPSPPLVEYPAGIADDIMRFKEAKARAKKKEEDQQHRHVRFADEPAPEPLPEVKMSRSTRVEHSSEEERRNGMGKTRRKSSFFEITEEEKGQLETVKEDFSFANLRQRLEKQLSKKGSDDSDEETPVETKKEVIVCPSTNSLLKKWKNIEQSNC</sequence>
<dbReference type="FunFam" id="3.30.200.20:FF:000918">
    <property type="entry name" value="Myosin Light Chain Kinase related"/>
    <property type="match status" value="1"/>
</dbReference>
<dbReference type="Gene3D" id="3.30.200.20">
    <property type="entry name" value="Phosphorylase Kinase, domain 1"/>
    <property type="match status" value="1"/>
</dbReference>
<feature type="compositionally biased region" description="Low complexity" evidence="6">
    <location>
        <begin position="840"/>
        <end position="855"/>
    </location>
</feature>
<dbReference type="PANTHER" id="PTHR24342:SF20">
    <property type="entry name" value="MYOSIN LIGHT CHAIN KINASE, SMOOTH MUSCLE"/>
    <property type="match status" value="1"/>
</dbReference>
<dbReference type="GO" id="GO:0007165">
    <property type="term" value="P:signal transduction"/>
    <property type="evidence" value="ECO:0000318"/>
    <property type="project" value="GO_Central"/>
</dbReference>
<evidence type="ECO:0000256" key="3">
    <source>
        <dbReference type="ARBA" id="ARBA00022741"/>
    </source>
</evidence>
<dbReference type="SUPFAM" id="SSF56112">
    <property type="entry name" value="Protein kinase-like (PK-like)"/>
    <property type="match status" value="1"/>
</dbReference>
<feature type="compositionally biased region" description="Basic and acidic residues" evidence="6">
    <location>
        <begin position="945"/>
        <end position="955"/>
    </location>
</feature>
<dbReference type="PROSITE" id="PS00107">
    <property type="entry name" value="PROTEIN_KINASE_ATP"/>
    <property type="match status" value="1"/>
</dbReference>
<accession>A0A2A6CU47</accession>
<feature type="compositionally biased region" description="Basic and acidic residues" evidence="6">
    <location>
        <begin position="1104"/>
        <end position="1116"/>
    </location>
</feature>
<feature type="region of interest" description="Disordered" evidence="6">
    <location>
        <begin position="795"/>
        <end position="1128"/>
    </location>
</feature>
<dbReference type="GO" id="GO:0004687">
    <property type="term" value="F:myosin light chain kinase activity"/>
    <property type="evidence" value="ECO:0000318"/>
    <property type="project" value="GO_Central"/>
</dbReference>
<feature type="compositionally biased region" description="Low complexity" evidence="6">
    <location>
        <begin position="690"/>
        <end position="711"/>
    </location>
</feature>
<dbReference type="Gene3D" id="1.10.510.10">
    <property type="entry name" value="Transferase(Phosphotransferase) domain 1"/>
    <property type="match status" value="1"/>
</dbReference>
<proteinExistence type="predicted"/>
<keyword evidence="5" id="KW-0067">ATP-binding</keyword>
<dbReference type="PROSITE" id="PS50011">
    <property type="entry name" value="PROTEIN_KINASE_DOM"/>
    <property type="match status" value="1"/>
</dbReference>
<name>A0A2A6CU47_PRIPA</name>
<feature type="region of interest" description="Disordered" evidence="6">
    <location>
        <begin position="1156"/>
        <end position="1175"/>
    </location>
</feature>
<feature type="compositionally biased region" description="Basic and acidic residues" evidence="6">
    <location>
        <begin position="965"/>
        <end position="1010"/>
    </location>
</feature>
<gene>
    <name evidence="7" type="primary">WBGene00095229</name>
</gene>
<dbReference type="InterPro" id="IPR017441">
    <property type="entry name" value="Protein_kinase_ATP_BS"/>
</dbReference>